<evidence type="ECO:0000313" key="2">
    <source>
        <dbReference type="Proteomes" id="UP000655225"/>
    </source>
</evidence>
<comment type="caution">
    <text evidence="1">The sequence shown here is derived from an EMBL/GenBank/DDBJ whole genome shotgun (WGS) entry which is preliminary data.</text>
</comment>
<dbReference type="EMBL" id="JABCRI010000006">
    <property type="protein sequence ID" value="KAF8404293.1"/>
    <property type="molecule type" value="Genomic_DNA"/>
</dbReference>
<keyword evidence="2" id="KW-1185">Reference proteome</keyword>
<dbReference type="OrthoDB" id="201750at2759"/>
<accession>A0A835DI41</accession>
<evidence type="ECO:0000313" key="1">
    <source>
        <dbReference type="EMBL" id="KAF8404293.1"/>
    </source>
</evidence>
<sequence length="119" mass="13059">MLSKGLQARINATDLASVEDTHSRRNCVLRGFVFPHPFAGRNYGRDSVEPSIKPGETALVIHNFWCQSFAALITSFVCNVRLTGFIDQYVDMTLKHFVGIVIAFVNASVDSQSPGLVDG</sequence>
<reference evidence="1 2" key="1">
    <citation type="submission" date="2020-04" db="EMBL/GenBank/DDBJ databases">
        <title>Plant Genome Project.</title>
        <authorList>
            <person name="Zhang R.-G."/>
        </authorList>
    </citation>
    <scope>NUCLEOTIDE SEQUENCE [LARGE SCALE GENOMIC DNA]</scope>
    <source>
        <strain evidence="1">YNK0</strain>
        <tissue evidence="1">Leaf</tissue>
    </source>
</reference>
<protein>
    <submittedName>
        <fullName evidence="1">Uncharacterized protein</fullName>
    </submittedName>
</protein>
<proteinExistence type="predicted"/>
<organism evidence="1 2">
    <name type="scientific">Tetracentron sinense</name>
    <name type="common">Spur-leaf</name>
    <dbReference type="NCBI Taxonomy" id="13715"/>
    <lineage>
        <taxon>Eukaryota</taxon>
        <taxon>Viridiplantae</taxon>
        <taxon>Streptophyta</taxon>
        <taxon>Embryophyta</taxon>
        <taxon>Tracheophyta</taxon>
        <taxon>Spermatophyta</taxon>
        <taxon>Magnoliopsida</taxon>
        <taxon>Trochodendrales</taxon>
        <taxon>Trochodendraceae</taxon>
        <taxon>Tetracentron</taxon>
    </lineage>
</organism>
<name>A0A835DI41_TETSI</name>
<gene>
    <name evidence="1" type="ORF">HHK36_009175</name>
</gene>
<dbReference type="Proteomes" id="UP000655225">
    <property type="component" value="Unassembled WGS sequence"/>
</dbReference>
<dbReference type="AlphaFoldDB" id="A0A835DI41"/>